<dbReference type="HOGENOM" id="CLU_104258_0_0_1"/>
<name>R8BTP1_PHAM7</name>
<dbReference type="GO" id="GO:0016301">
    <property type="term" value="F:kinase activity"/>
    <property type="evidence" value="ECO:0007669"/>
    <property type="project" value="UniProtKB-KW"/>
</dbReference>
<dbReference type="KEGG" id="tmn:UCRPA7_1728"/>
<dbReference type="OrthoDB" id="5194044at2759"/>
<dbReference type="EMBL" id="KB932902">
    <property type="protein sequence ID" value="EOO02758.1"/>
    <property type="molecule type" value="Genomic_DNA"/>
</dbReference>
<keyword evidence="2" id="KW-1185">Reference proteome</keyword>
<organism evidence="1 2">
    <name type="scientific">Phaeoacremonium minimum (strain UCR-PA7)</name>
    <name type="common">Esca disease fungus</name>
    <name type="synonym">Togninia minima</name>
    <dbReference type="NCBI Taxonomy" id="1286976"/>
    <lineage>
        <taxon>Eukaryota</taxon>
        <taxon>Fungi</taxon>
        <taxon>Dikarya</taxon>
        <taxon>Ascomycota</taxon>
        <taxon>Pezizomycotina</taxon>
        <taxon>Sordariomycetes</taxon>
        <taxon>Sordariomycetidae</taxon>
        <taxon>Togniniales</taxon>
        <taxon>Togniniaceae</taxon>
        <taxon>Phaeoacremonium</taxon>
    </lineage>
</organism>
<dbReference type="GeneID" id="19321906"/>
<dbReference type="AlphaFoldDB" id="R8BTP1"/>
<sequence length="217" mass="23065">MAANYQNAFPYNYGVHFQPQVPDTSAGAMVHTYVPRFDNAPGVVAVAGQPQPGILPANTVQYQNGVPFAPAVGPTVPLVNQQPAYQPAQIMMANGSTPVMSAPIQGIPPMMGGAPPLIVGGQPQFMPGTMTPDSTHFEPATGIGLTGMEVAADQAQNPELCEPQDFKPASDDPSRMYWVRQCDGCWTALSRAAIDGVGDCRWYVMPNGVFYAVRLPS</sequence>
<accession>R8BTP1</accession>
<protein>
    <submittedName>
        <fullName evidence="1">Putative dephospho-kinase protein</fullName>
    </submittedName>
</protein>
<keyword evidence="1" id="KW-0418">Kinase</keyword>
<evidence type="ECO:0000313" key="1">
    <source>
        <dbReference type="EMBL" id="EOO02758.1"/>
    </source>
</evidence>
<proteinExistence type="predicted"/>
<reference evidence="2" key="1">
    <citation type="journal article" date="2013" name="Genome Announc.">
        <title>Draft genome sequence of the ascomycete Phaeoacremonium aleophilum strain UCR-PA7, a causal agent of the esca disease complex in grapevines.</title>
        <authorList>
            <person name="Blanco-Ulate B."/>
            <person name="Rolshausen P."/>
            <person name="Cantu D."/>
        </authorList>
    </citation>
    <scope>NUCLEOTIDE SEQUENCE [LARGE SCALE GENOMIC DNA]</scope>
    <source>
        <strain evidence="2">UCR-PA7</strain>
    </source>
</reference>
<dbReference type="RefSeq" id="XP_007912498.1">
    <property type="nucleotide sequence ID" value="XM_007914307.1"/>
</dbReference>
<evidence type="ECO:0000313" key="2">
    <source>
        <dbReference type="Proteomes" id="UP000014074"/>
    </source>
</evidence>
<dbReference type="Proteomes" id="UP000014074">
    <property type="component" value="Unassembled WGS sequence"/>
</dbReference>
<gene>
    <name evidence="1" type="ORF">UCRPA7_1728</name>
</gene>
<keyword evidence="1" id="KW-0808">Transferase</keyword>
<dbReference type="eggNOG" id="ENOG502RJSH">
    <property type="taxonomic scope" value="Eukaryota"/>
</dbReference>